<keyword evidence="2" id="KW-0805">Transcription regulation</keyword>
<dbReference type="FunFam" id="1.10.10.10:FF:000001">
    <property type="entry name" value="LysR family transcriptional regulator"/>
    <property type="match status" value="1"/>
</dbReference>
<dbReference type="InterPro" id="IPR036388">
    <property type="entry name" value="WH-like_DNA-bd_sf"/>
</dbReference>
<protein>
    <submittedName>
        <fullName evidence="6">Transcriptional regulator</fullName>
    </submittedName>
</protein>
<keyword evidence="4" id="KW-0804">Transcription</keyword>
<evidence type="ECO:0000256" key="3">
    <source>
        <dbReference type="ARBA" id="ARBA00023125"/>
    </source>
</evidence>
<proteinExistence type="inferred from homology"/>
<evidence type="ECO:0000256" key="2">
    <source>
        <dbReference type="ARBA" id="ARBA00023015"/>
    </source>
</evidence>
<dbReference type="EMBL" id="CP003051">
    <property type="protein sequence ID" value="AGA89266.1"/>
    <property type="molecule type" value="Genomic_DNA"/>
</dbReference>
<dbReference type="PROSITE" id="PS50931">
    <property type="entry name" value="HTH_LYSR"/>
    <property type="match status" value="1"/>
</dbReference>
<dbReference type="Pfam" id="PF00126">
    <property type="entry name" value="HTH_1"/>
    <property type="match status" value="1"/>
</dbReference>
<dbReference type="AlphaFoldDB" id="L0GTD0"/>
<accession>L0GTD0</accession>
<dbReference type="RefSeq" id="WP_015279414.1">
    <property type="nucleotide sequence ID" value="NC_019940.1"/>
</dbReference>
<organism evidence="6 7">
    <name type="scientific">Thioflavicoccus mobilis 8321</name>
    <dbReference type="NCBI Taxonomy" id="765912"/>
    <lineage>
        <taxon>Bacteria</taxon>
        <taxon>Pseudomonadati</taxon>
        <taxon>Pseudomonadota</taxon>
        <taxon>Gammaproteobacteria</taxon>
        <taxon>Chromatiales</taxon>
        <taxon>Chromatiaceae</taxon>
        <taxon>Thioflavicoccus</taxon>
    </lineage>
</organism>
<evidence type="ECO:0000259" key="5">
    <source>
        <dbReference type="PROSITE" id="PS50931"/>
    </source>
</evidence>
<dbReference type="InterPro" id="IPR000847">
    <property type="entry name" value="LysR_HTH_N"/>
</dbReference>
<evidence type="ECO:0000256" key="4">
    <source>
        <dbReference type="ARBA" id="ARBA00023163"/>
    </source>
</evidence>
<dbReference type="KEGG" id="tmb:Thimo_0404"/>
<dbReference type="OrthoDB" id="5572602at2"/>
<dbReference type="PATRIC" id="fig|765912.4.peg.392"/>
<dbReference type="SUPFAM" id="SSF46785">
    <property type="entry name" value="Winged helix' DNA-binding domain"/>
    <property type="match status" value="1"/>
</dbReference>
<dbReference type="GO" id="GO:0003700">
    <property type="term" value="F:DNA-binding transcription factor activity"/>
    <property type="evidence" value="ECO:0007669"/>
    <property type="project" value="InterPro"/>
</dbReference>
<sequence>MEDFNDLVYFASVVEHHGFSAAARATGVEKSRLSRRVAALERRLGVRLLQRSTRSLALTEAGQRFYVHCLAAAESARGAYESVAELRREPAGTVRMSCPQVMAQSYLAPILPGFLAQHPKVDLILDATDREVNLIEERVDLALRARLEIEDSSGLVARPLVDARRILVASPGYLGGIDPPSGPHALSGYDTLGRPVEVFEGQVRWELNGPGAETVVAQISPRMIANDLRLLLEAAIHGIGIALLPEPIVAAAIKTGLLAQVLPGWTATAHRIYLLYPTPRGMLPSVRSLIDYLLAHLPATIRAHGIDGRSRCP</sequence>
<dbReference type="eggNOG" id="COG0583">
    <property type="taxonomic scope" value="Bacteria"/>
</dbReference>
<dbReference type="Gene3D" id="1.10.10.10">
    <property type="entry name" value="Winged helix-like DNA-binding domain superfamily/Winged helix DNA-binding domain"/>
    <property type="match status" value="1"/>
</dbReference>
<comment type="similarity">
    <text evidence="1">Belongs to the LysR transcriptional regulatory family.</text>
</comment>
<reference evidence="6 7" key="1">
    <citation type="submission" date="2011-09" db="EMBL/GenBank/DDBJ databases">
        <title>Complete sequence of chromosome of Thioflavicoccus mobilis 8321.</title>
        <authorList>
            <consortium name="US DOE Joint Genome Institute"/>
            <person name="Lucas S."/>
            <person name="Han J."/>
            <person name="Lapidus A."/>
            <person name="Cheng J.-F."/>
            <person name="Goodwin L."/>
            <person name="Pitluck S."/>
            <person name="Peters L."/>
            <person name="Ovchinnikova G."/>
            <person name="Lu M."/>
            <person name="Detter J.C."/>
            <person name="Han C."/>
            <person name="Tapia R."/>
            <person name="Land M."/>
            <person name="Hauser L."/>
            <person name="Kyrpides N."/>
            <person name="Ivanova N."/>
            <person name="Pagani I."/>
            <person name="Vogl K."/>
            <person name="Liu Z."/>
            <person name="Imhoff J."/>
            <person name="Thiel V."/>
            <person name="Frigaard N.-U."/>
            <person name="Bryant D."/>
            <person name="Woyke T."/>
        </authorList>
    </citation>
    <scope>NUCLEOTIDE SEQUENCE [LARGE SCALE GENOMIC DNA]</scope>
    <source>
        <strain evidence="6 7">8321</strain>
    </source>
</reference>
<dbReference type="HOGENOM" id="CLU_039613_16_2_6"/>
<dbReference type="PANTHER" id="PTHR30537:SF31">
    <property type="entry name" value="TRANSCRIPTIONAL REGULATOR, LYSR FAMILY"/>
    <property type="match status" value="1"/>
</dbReference>
<dbReference type="Proteomes" id="UP000010816">
    <property type="component" value="Chromosome"/>
</dbReference>
<keyword evidence="7" id="KW-1185">Reference proteome</keyword>
<dbReference type="SUPFAM" id="SSF53850">
    <property type="entry name" value="Periplasmic binding protein-like II"/>
    <property type="match status" value="1"/>
</dbReference>
<dbReference type="GO" id="GO:0043565">
    <property type="term" value="F:sequence-specific DNA binding"/>
    <property type="evidence" value="ECO:0007669"/>
    <property type="project" value="TreeGrafter"/>
</dbReference>
<feature type="domain" description="HTH lysR-type" evidence="5">
    <location>
        <begin position="1"/>
        <end position="59"/>
    </location>
</feature>
<evidence type="ECO:0000313" key="7">
    <source>
        <dbReference type="Proteomes" id="UP000010816"/>
    </source>
</evidence>
<evidence type="ECO:0000256" key="1">
    <source>
        <dbReference type="ARBA" id="ARBA00009437"/>
    </source>
</evidence>
<name>L0GTD0_9GAMM</name>
<dbReference type="Gene3D" id="3.40.190.290">
    <property type="match status" value="1"/>
</dbReference>
<dbReference type="InterPro" id="IPR036390">
    <property type="entry name" value="WH_DNA-bd_sf"/>
</dbReference>
<gene>
    <name evidence="6" type="ORF">Thimo_0404</name>
</gene>
<dbReference type="PANTHER" id="PTHR30537">
    <property type="entry name" value="HTH-TYPE TRANSCRIPTIONAL REGULATOR"/>
    <property type="match status" value="1"/>
</dbReference>
<dbReference type="InterPro" id="IPR005119">
    <property type="entry name" value="LysR_subst-bd"/>
</dbReference>
<dbReference type="GO" id="GO:0006351">
    <property type="term" value="P:DNA-templated transcription"/>
    <property type="evidence" value="ECO:0007669"/>
    <property type="project" value="TreeGrafter"/>
</dbReference>
<dbReference type="Pfam" id="PF03466">
    <property type="entry name" value="LysR_substrate"/>
    <property type="match status" value="1"/>
</dbReference>
<dbReference type="STRING" id="765912.Thimo_0404"/>
<dbReference type="InterPro" id="IPR058163">
    <property type="entry name" value="LysR-type_TF_proteobact-type"/>
</dbReference>
<evidence type="ECO:0000313" key="6">
    <source>
        <dbReference type="EMBL" id="AGA89266.1"/>
    </source>
</evidence>
<keyword evidence="3" id="KW-0238">DNA-binding</keyword>